<dbReference type="SUPFAM" id="SSF47370">
    <property type="entry name" value="Bromodomain"/>
    <property type="match status" value="1"/>
</dbReference>
<feature type="compositionally biased region" description="Basic residues" evidence="26">
    <location>
        <begin position="544"/>
        <end position="560"/>
    </location>
</feature>
<keyword evidence="8 23" id="KW-0863">Zinc-finger</keyword>
<evidence type="ECO:0000256" key="22">
    <source>
        <dbReference type="PROSITE-ProRule" id="PRU00035"/>
    </source>
</evidence>
<dbReference type="SMART" id="SM00297">
    <property type="entry name" value="BROMO"/>
    <property type="match status" value="1"/>
</dbReference>
<keyword evidence="32" id="KW-1185">Reference proteome</keyword>
<dbReference type="Pfam" id="PF00628">
    <property type="entry name" value="PHD"/>
    <property type="match status" value="2"/>
</dbReference>
<dbReference type="InterPro" id="IPR013083">
    <property type="entry name" value="Znf_RING/FYVE/PHD"/>
</dbReference>
<evidence type="ECO:0000256" key="14">
    <source>
        <dbReference type="ARBA" id="ARBA00023117"/>
    </source>
</evidence>
<dbReference type="FunFam" id="3.30.40.10:FF:000131">
    <property type="entry name" value="tyrosine-protein kinase BAZ1B isoform X1"/>
    <property type="match status" value="1"/>
</dbReference>
<keyword evidence="10" id="KW-0862">Zinc</keyword>
<keyword evidence="15" id="KW-0829">Tyrosine-protein kinase</keyword>
<dbReference type="InterPro" id="IPR028941">
    <property type="entry name" value="WHIM2_dom"/>
</dbReference>
<dbReference type="InterPro" id="IPR011011">
    <property type="entry name" value="Znf_FYVE_PHD"/>
</dbReference>
<evidence type="ECO:0000256" key="17">
    <source>
        <dbReference type="ARBA" id="ARBA00023242"/>
    </source>
</evidence>
<dbReference type="PROSITE" id="PS50014">
    <property type="entry name" value="BROMODOMAIN_2"/>
    <property type="match status" value="1"/>
</dbReference>
<protein>
    <recommendedName>
        <fullName evidence="20">Tyrosine-protein kinase BAZ1B</fullName>
        <ecNumber evidence="3">2.7.10.2</ecNumber>
    </recommendedName>
    <alternativeName>
        <fullName evidence="21">Bromodomain adjacent to zinc finger domain protein 1B</fullName>
    </alternativeName>
</protein>
<dbReference type="Pfam" id="PF15612">
    <property type="entry name" value="WHIM1"/>
    <property type="match status" value="1"/>
</dbReference>
<dbReference type="PROSITE" id="PS01359">
    <property type="entry name" value="ZF_PHD_1"/>
    <property type="match status" value="2"/>
</dbReference>
<evidence type="ECO:0000313" key="32">
    <source>
        <dbReference type="Proteomes" id="UP000694845"/>
    </source>
</evidence>
<dbReference type="Pfam" id="PF10537">
    <property type="entry name" value="WAC_Acf1_DNA_bd"/>
    <property type="match status" value="1"/>
</dbReference>
<comment type="subcellular location">
    <subcellularLocation>
        <location evidence="2 24">Nucleus</location>
    </subcellularLocation>
</comment>
<evidence type="ECO:0000256" key="16">
    <source>
        <dbReference type="ARBA" id="ARBA00023163"/>
    </source>
</evidence>
<sequence>MPLLGRKVYIPRTQDRAEKHPEGRFRVPFTNEVCKSKDHGSYSEYEKRMEFYRQPIWTCQCTGVSGLTYQEACRSEASAREQVEDEFPIRLERIVMELVHHSATPLDTLVDEVQAHLQNHFEVGETVELKVQLKGKIIRGKVLKVTQSSSNEWTALTIPDTMARAQMKEGNSPSSDKENHVDEGSRTPLKQGKKFSNKNFRYTIRLCDEDKIISSIPSHELTHTSPLPSWDLIKLFIRANAIQTGSAFNSPWIVSEDLFTKFNLVNKYDDLSLSPYKTTYETPKVHKRSAEESQSTTKSSKKRKLSDHFNTPKMKQSTLLDMSFKSKSAQVAGHRSESDDPNQMPSPEKVRMDHTYSSPIGKSLHKNSPKQSPKKVVASKKGSPEAKKALGKATLKKTQKEETSAKKKDNAAKAREKKSTQKSKPGREEEAKARKTRKTSIKKSSMEDEVIDVDMIQDGPYMGQKTPSKKKLTDHFKMLQSSTPSEDEFKVTPKKIPLSKQAKNKTAPTKSKTKALAQAKKENGKRAVTKVPRKVSSGTPKKVISPKKKTTVSPVKKTKPVRQETNTKSPVKSPKTGSPRKSSTKIATPKKTPQKRGRTSPLKTPKSKTSLKQMTLFDVAGKKSKTPDSQVRYKLSTPQSPRQPPIITKLIRAKKNKDTVLYSKLMTKAVKELNDKQIKNLKPEIKEEVTSKYENYKMKLKWKSMTPEERKELMLRKREEKKKQREEEKQKKMEEERKMRLEQAKRYEDQDLKLKPLPTPKLVSMPDGLPNTLFGDIAMVVEFLNCYCGLLMPNDPYPVTADCLTKALVGGREGFAYLSRVLVILLKTLLQDKIAEDYKELSMSLSQIPVNMHTASELLRLSLRLDDQESDDQSSSGGSDEFINDDEVPQELVELLETSEFFELEPLKKLQLLVFLCHRILASYAVQDFMDNKQKVAARLWRDKIQTLKEKNEKLKEEKQKLREQREAERLQREVEMKQKAEAAGATPDGEGSETNPDDKPKEKKSRKKKHAKQDKEETTLEENEENLDLASVVKRRRLLAAKTKAEREEQEKMEREKRIKGEEEYRKMRAQEIFEKKFEDGIQQAKLALRQTPIGTDRNHSRYWVFSSVTPGLFIEKGWVDPNITYNSRNRGGAWEGGDSGDCTEKTFPKVGQNLWFQYESTKELEAILEALDNQGVRESALCIEIRKHYQDIVRMINLSRRSGPELRESDGPRELLQSLREDLLDIESHIRQGNLGGVEDPQRWEEQVKTATKLKDLGALIVESQAGVNPKFLQGIMAQPKPKPKPSEEDSKEDNDEEETNNEVGFFSEDGSGIPEKVTKWVEAVESAPTLSRLHLLLSIFEACVRWEKSAENAKCKICRRKGDEDKLLLCDECNQPFHLFCLRPALSTVPKGDWKCPACAPSARRSVRRRSYKGMDDSDESEDSCEDGSTTDEDFEDEDSEGEIEHEDVCIVCSEDGELVLCAKCPLAYHKECHEPPMRNFPRGRWVCASCQNRARSAQLKQAEQKVKKEALTRKKRLQQAKRKKAQDAARAAARKPKIAFTCKIAEDIISKMLRYRDSGPFRTMPDPADAPDYKEVIANPVDLHMLKDRCSCEEYQEQQEFLEDVRLLFTNAKQYYENDGHVNLQAKKLEDFFINLLKWNLPQAAEVWQQCSSQSRRSNRSQIFCNDDRSDQSYGRRSLRQQSY</sequence>
<evidence type="ECO:0000256" key="8">
    <source>
        <dbReference type="ARBA" id="ARBA00022771"/>
    </source>
</evidence>
<evidence type="ECO:0000256" key="26">
    <source>
        <dbReference type="SAM" id="MobiDB-lite"/>
    </source>
</evidence>
<evidence type="ECO:0000256" key="2">
    <source>
        <dbReference type="ARBA" id="ARBA00004123"/>
    </source>
</evidence>
<evidence type="ECO:0000256" key="13">
    <source>
        <dbReference type="ARBA" id="ARBA00023054"/>
    </source>
</evidence>
<evidence type="ECO:0000259" key="27">
    <source>
        <dbReference type="PROSITE" id="PS50014"/>
    </source>
</evidence>
<keyword evidence="16" id="KW-0804">Transcription</keyword>
<keyword evidence="13 25" id="KW-0175">Coiled coil</keyword>
<keyword evidence="6" id="KW-0547">Nucleotide-binding</keyword>
<dbReference type="KEGG" id="aplc:110981611"/>
<dbReference type="PROSITE" id="PS00018">
    <property type="entry name" value="EF_HAND_1"/>
    <property type="match status" value="1"/>
</dbReference>
<evidence type="ECO:0000313" key="33">
    <source>
        <dbReference type="RefSeq" id="XP_022094995.1"/>
    </source>
</evidence>
<evidence type="ECO:0000256" key="9">
    <source>
        <dbReference type="ARBA" id="ARBA00022777"/>
    </source>
</evidence>
<evidence type="ECO:0000256" key="10">
    <source>
        <dbReference type="ARBA" id="ARBA00022833"/>
    </source>
</evidence>
<feature type="compositionally biased region" description="Acidic residues" evidence="26">
    <location>
        <begin position="1292"/>
        <end position="1303"/>
    </location>
</feature>
<gene>
    <name evidence="33" type="primary">LOC110981611</name>
</gene>
<evidence type="ECO:0000256" key="5">
    <source>
        <dbReference type="ARBA" id="ARBA00022723"/>
    </source>
</evidence>
<dbReference type="InterPro" id="IPR001965">
    <property type="entry name" value="Znf_PHD"/>
</dbReference>
<organism evidence="32 33">
    <name type="scientific">Acanthaster planci</name>
    <name type="common">Crown-of-thorns starfish</name>
    <dbReference type="NCBI Taxonomy" id="133434"/>
    <lineage>
        <taxon>Eukaryota</taxon>
        <taxon>Metazoa</taxon>
        <taxon>Echinodermata</taxon>
        <taxon>Eleutherozoa</taxon>
        <taxon>Asterozoa</taxon>
        <taxon>Asteroidea</taxon>
        <taxon>Valvatacea</taxon>
        <taxon>Valvatida</taxon>
        <taxon>Acanthasteridae</taxon>
        <taxon>Acanthaster</taxon>
    </lineage>
</organism>
<feature type="region of interest" description="Disordered" evidence="26">
    <location>
        <begin position="954"/>
        <end position="1026"/>
    </location>
</feature>
<keyword evidence="5" id="KW-0479">Metal-binding</keyword>
<accession>A0A8B7YRB6</accession>
<dbReference type="PANTHER" id="PTHR46802">
    <property type="entry name" value="TYROSINE-PROTEIN KINASE BAZ1B"/>
    <property type="match status" value="1"/>
</dbReference>
<feature type="compositionally biased region" description="Polar residues" evidence="26">
    <location>
        <begin position="313"/>
        <end position="329"/>
    </location>
</feature>
<evidence type="ECO:0000256" key="11">
    <source>
        <dbReference type="ARBA" id="ARBA00022840"/>
    </source>
</evidence>
<evidence type="ECO:0000259" key="30">
    <source>
        <dbReference type="PROSITE" id="PS50827"/>
    </source>
</evidence>
<dbReference type="SMART" id="SM00249">
    <property type="entry name" value="PHD"/>
    <property type="match status" value="2"/>
</dbReference>
<comment type="catalytic activity">
    <reaction evidence="18">
        <text>L-tyrosyl-[protein] + ATP = O-phospho-L-tyrosyl-[protein] + ADP + H(+)</text>
        <dbReference type="Rhea" id="RHEA:10596"/>
        <dbReference type="Rhea" id="RHEA-COMP:10136"/>
        <dbReference type="Rhea" id="RHEA-COMP:20101"/>
        <dbReference type="ChEBI" id="CHEBI:15378"/>
        <dbReference type="ChEBI" id="CHEBI:30616"/>
        <dbReference type="ChEBI" id="CHEBI:46858"/>
        <dbReference type="ChEBI" id="CHEBI:61978"/>
        <dbReference type="ChEBI" id="CHEBI:456216"/>
        <dbReference type="EC" id="2.7.10.2"/>
    </reaction>
</comment>
<dbReference type="Pfam" id="PF15613">
    <property type="entry name" value="WSD"/>
    <property type="match status" value="1"/>
</dbReference>
<evidence type="ECO:0000256" key="23">
    <source>
        <dbReference type="PROSITE-ProRule" id="PRU00175"/>
    </source>
</evidence>
<feature type="compositionally biased region" description="Basic and acidic residues" evidence="26">
    <location>
        <begin position="954"/>
        <end position="981"/>
    </location>
</feature>
<feature type="region of interest" description="Disordered" evidence="26">
    <location>
        <begin position="1669"/>
        <end position="1688"/>
    </location>
</feature>
<feature type="region of interest" description="Disordered" evidence="26">
    <location>
        <begin position="1274"/>
        <end position="1314"/>
    </location>
</feature>
<dbReference type="GO" id="GO:0042393">
    <property type="term" value="F:histone binding"/>
    <property type="evidence" value="ECO:0007669"/>
    <property type="project" value="TreeGrafter"/>
</dbReference>
<feature type="domain" description="PHD-type" evidence="28">
    <location>
        <begin position="1450"/>
        <end position="1497"/>
    </location>
</feature>
<feature type="compositionally biased region" description="Acidic residues" evidence="26">
    <location>
        <begin position="1420"/>
        <end position="1446"/>
    </location>
</feature>
<dbReference type="InterPro" id="IPR001841">
    <property type="entry name" value="Znf_RING"/>
</dbReference>
<reference evidence="33" key="1">
    <citation type="submission" date="2025-08" db="UniProtKB">
        <authorList>
            <consortium name="RefSeq"/>
        </authorList>
    </citation>
    <scope>IDENTIFICATION</scope>
</reference>
<keyword evidence="4" id="KW-0808">Transferase</keyword>
<keyword evidence="17 24" id="KW-0539">Nucleus</keyword>
<feature type="region of interest" description="Disordered" evidence="26">
    <location>
        <begin position="715"/>
        <end position="737"/>
    </location>
</feature>
<dbReference type="Gene3D" id="1.20.920.10">
    <property type="entry name" value="Bromodomain-like"/>
    <property type="match status" value="1"/>
</dbReference>
<feature type="region of interest" description="Disordered" evidence="26">
    <location>
        <begin position="167"/>
        <end position="192"/>
    </location>
</feature>
<dbReference type="InterPro" id="IPR047256">
    <property type="entry name" value="BAZ1B_PHD"/>
</dbReference>
<feature type="compositionally biased region" description="Polar residues" evidence="26">
    <location>
        <begin position="563"/>
        <end position="586"/>
    </location>
</feature>
<feature type="compositionally biased region" description="Polar residues" evidence="26">
    <location>
        <begin position="1676"/>
        <end position="1688"/>
    </location>
</feature>
<dbReference type="CTD" id="9031"/>
<dbReference type="OrthoDB" id="787137at2759"/>
<keyword evidence="11" id="KW-0067">ATP-binding</keyword>
<dbReference type="InterPro" id="IPR028942">
    <property type="entry name" value="WHIM1_dom"/>
</dbReference>
<dbReference type="GO" id="GO:0090535">
    <property type="term" value="C:WICH complex"/>
    <property type="evidence" value="ECO:0007669"/>
    <property type="project" value="InterPro"/>
</dbReference>
<evidence type="ECO:0000256" key="19">
    <source>
        <dbReference type="ARBA" id="ARBA00061696"/>
    </source>
</evidence>
<dbReference type="SUPFAM" id="SSF57903">
    <property type="entry name" value="FYVE/PHD zinc finger"/>
    <property type="match status" value="2"/>
</dbReference>
<evidence type="ECO:0000256" key="1">
    <source>
        <dbReference type="ARBA" id="ARBA00001936"/>
    </source>
</evidence>
<dbReference type="EC" id="2.7.10.2" evidence="3"/>
<evidence type="ECO:0000256" key="24">
    <source>
        <dbReference type="PROSITE-ProRule" id="PRU00475"/>
    </source>
</evidence>
<dbReference type="SMART" id="SM00571">
    <property type="entry name" value="DDT"/>
    <property type="match status" value="1"/>
</dbReference>
<evidence type="ECO:0000256" key="7">
    <source>
        <dbReference type="ARBA" id="ARBA00022763"/>
    </source>
</evidence>
<evidence type="ECO:0000256" key="12">
    <source>
        <dbReference type="ARBA" id="ARBA00023015"/>
    </source>
</evidence>
<name>A0A8B7YRB6_ACAPL</name>
<dbReference type="InterPro" id="IPR018359">
    <property type="entry name" value="Bromodomain_CS"/>
</dbReference>
<feature type="domain" description="WAC" evidence="31">
    <location>
        <begin position="27"/>
        <end position="136"/>
    </location>
</feature>
<dbReference type="InterPro" id="IPR018247">
    <property type="entry name" value="EF_Hand_1_Ca_BS"/>
</dbReference>
<dbReference type="GO" id="GO:0140801">
    <property type="term" value="F:histone H2AXY142 kinase activity"/>
    <property type="evidence" value="ECO:0007669"/>
    <property type="project" value="InterPro"/>
</dbReference>
<feature type="region of interest" description="Disordered" evidence="26">
    <location>
        <begin position="1413"/>
        <end position="1446"/>
    </location>
</feature>
<keyword evidence="14 22" id="KW-0103">Bromodomain</keyword>
<dbReference type="RefSeq" id="XP_022094995.1">
    <property type="nucleotide sequence ID" value="XM_022239303.1"/>
</dbReference>
<keyword evidence="12" id="KW-0805">Transcription regulation</keyword>
<dbReference type="PROSITE" id="PS50089">
    <property type="entry name" value="ZF_RING_2"/>
    <property type="match status" value="1"/>
</dbReference>
<evidence type="ECO:0000259" key="28">
    <source>
        <dbReference type="PROSITE" id="PS50016"/>
    </source>
</evidence>
<dbReference type="PROSITE" id="PS51136">
    <property type="entry name" value="WAC"/>
    <property type="match status" value="1"/>
</dbReference>
<dbReference type="CDD" id="cd15628">
    <property type="entry name" value="PHD_BAZ1B"/>
    <property type="match status" value="1"/>
</dbReference>
<comment type="cofactor">
    <cofactor evidence="1">
        <name>Mn(2+)</name>
        <dbReference type="ChEBI" id="CHEBI:29035"/>
    </cofactor>
</comment>
<dbReference type="GO" id="GO:0006974">
    <property type="term" value="P:DNA damage response"/>
    <property type="evidence" value="ECO:0007669"/>
    <property type="project" value="UniProtKB-KW"/>
</dbReference>
<dbReference type="InterPro" id="IPR018501">
    <property type="entry name" value="DDT_dom"/>
</dbReference>
<dbReference type="PROSITE" id="PS50827">
    <property type="entry name" value="DDT"/>
    <property type="match status" value="1"/>
</dbReference>
<dbReference type="InterPro" id="IPR013136">
    <property type="entry name" value="WSTF_Acf1_Cbp146"/>
</dbReference>
<dbReference type="GeneID" id="110981611"/>
<keyword evidence="9" id="KW-0418">Kinase</keyword>
<dbReference type="Gene3D" id="3.30.40.10">
    <property type="entry name" value="Zinc/RING finger domain, C3HC4 (zinc finger)"/>
    <property type="match status" value="2"/>
</dbReference>
<feature type="coiled-coil region" evidence="25">
    <location>
        <begin position="1504"/>
        <end position="1532"/>
    </location>
</feature>
<proteinExistence type="inferred from homology"/>
<feature type="domain" description="PHD-type" evidence="28">
    <location>
        <begin position="1355"/>
        <end position="1405"/>
    </location>
</feature>
<comment type="similarity">
    <text evidence="19">Belongs to the WAL family. BAZ1B subfamily.</text>
</comment>
<evidence type="ECO:0000256" key="21">
    <source>
        <dbReference type="ARBA" id="ARBA00076449"/>
    </source>
</evidence>
<dbReference type="GO" id="GO:0008270">
    <property type="term" value="F:zinc ion binding"/>
    <property type="evidence" value="ECO:0007669"/>
    <property type="project" value="UniProtKB-KW"/>
</dbReference>
<evidence type="ECO:0000256" key="20">
    <source>
        <dbReference type="ARBA" id="ARBA00069894"/>
    </source>
</evidence>
<dbReference type="PANTHER" id="PTHR46802:SF1">
    <property type="entry name" value="TYROSINE-PROTEIN KINASE BAZ1B"/>
    <property type="match status" value="1"/>
</dbReference>
<feature type="region of interest" description="Disordered" evidence="26">
    <location>
        <begin position="282"/>
        <end position="646"/>
    </location>
</feature>
<evidence type="ECO:0000256" key="25">
    <source>
        <dbReference type="SAM" id="Coils"/>
    </source>
</evidence>
<evidence type="ECO:0000256" key="3">
    <source>
        <dbReference type="ARBA" id="ARBA00011903"/>
    </source>
</evidence>
<feature type="compositionally biased region" description="Basic and acidic residues" evidence="26">
    <location>
        <begin position="398"/>
        <end position="433"/>
    </location>
</feature>
<feature type="domain" description="DDT" evidence="30">
    <location>
        <begin position="771"/>
        <end position="835"/>
    </location>
</feature>
<dbReference type="InterPro" id="IPR001487">
    <property type="entry name" value="Bromodomain"/>
</dbReference>
<evidence type="ECO:0000256" key="15">
    <source>
        <dbReference type="ARBA" id="ARBA00023137"/>
    </source>
</evidence>
<dbReference type="Pfam" id="PF00439">
    <property type="entry name" value="Bromodomain"/>
    <property type="match status" value="1"/>
</dbReference>
<feature type="domain" description="RING-type" evidence="29">
    <location>
        <begin position="1358"/>
        <end position="1402"/>
    </location>
</feature>
<evidence type="ECO:0000256" key="6">
    <source>
        <dbReference type="ARBA" id="ARBA00022741"/>
    </source>
</evidence>
<dbReference type="InterPro" id="IPR019786">
    <property type="entry name" value="Zinc_finger_PHD-type_CS"/>
</dbReference>
<evidence type="ECO:0000256" key="18">
    <source>
        <dbReference type="ARBA" id="ARBA00051245"/>
    </source>
</evidence>
<dbReference type="GO" id="GO:0005524">
    <property type="term" value="F:ATP binding"/>
    <property type="evidence" value="ECO:0007669"/>
    <property type="project" value="UniProtKB-KW"/>
</dbReference>
<evidence type="ECO:0000256" key="4">
    <source>
        <dbReference type="ARBA" id="ARBA00022679"/>
    </source>
</evidence>
<evidence type="ECO:0000259" key="31">
    <source>
        <dbReference type="PROSITE" id="PS51136"/>
    </source>
</evidence>
<dbReference type="GO" id="GO:0004715">
    <property type="term" value="F:non-membrane spanning protein tyrosine kinase activity"/>
    <property type="evidence" value="ECO:0007669"/>
    <property type="project" value="UniProtKB-EC"/>
</dbReference>
<feature type="domain" description="Bromo" evidence="27">
    <location>
        <begin position="1557"/>
        <end position="1627"/>
    </location>
</feature>
<dbReference type="Proteomes" id="UP000694845">
    <property type="component" value="Unplaced"/>
</dbReference>
<dbReference type="PROSITE" id="PS50016">
    <property type="entry name" value="ZF_PHD_2"/>
    <property type="match status" value="2"/>
</dbReference>
<feature type="compositionally biased region" description="Basic residues" evidence="26">
    <location>
        <begin position="1003"/>
        <end position="1013"/>
    </location>
</feature>
<feature type="compositionally biased region" description="Basic and acidic residues" evidence="26">
    <location>
        <begin position="175"/>
        <end position="185"/>
    </location>
</feature>
<dbReference type="PROSITE" id="PS00633">
    <property type="entry name" value="BROMODOMAIN_1"/>
    <property type="match status" value="1"/>
</dbReference>
<keyword evidence="7" id="KW-0227">DNA damage</keyword>
<dbReference type="InterPro" id="IPR047174">
    <property type="entry name" value="BAZ1B"/>
</dbReference>
<dbReference type="InterPro" id="IPR019787">
    <property type="entry name" value="Znf_PHD-finger"/>
</dbReference>
<evidence type="ECO:0000259" key="29">
    <source>
        <dbReference type="PROSITE" id="PS50089"/>
    </source>
</evidence>
<dbReference type="InterPro" id="IPR036427">
    <property type="entry name" value="Bromodomain-like_sf"/>
</dbReference>
<dbReference type="PRINTS" id="PR00503">
    <property type="entry name" value="BROMODOMAIN"/>
</dbReference>